<comment type="caution">
    <text evidence="1">The sequence shown here is derived from an EMBL/GenBank/DDBJ whole genome shotgun (WGS) entry which is preliminary data.</text>
</comment>
<sequence>MRRSSTHEAHVSQSRADFDTNYKGYVVEVEDLLDGSSLKHIRLQSTVLHNSQTSTSPQHKNGSDIVQNCGARFVLYSCWVVGCDPTSTSVCVLMMKYSFACSVLSGNMACLPARRQMFTVVNYGLQSVNLWGADRLQPWNFGILLILASRLSPHPHPYLYLNVQEADVRRAKPWSVTGKSMGN</sequence>
<keyword evidence="2" id="KW-1185">Reference proteome</keyword>
<name>A0A9Q1KFW5_9CARY</name>
<evidence type="ECO:0000313" key="1">
    <source>
        <dbReference type="EMBL" id="KAJ8442774.1"/>
    </source>
</evidence>
<accession>A0A9Q1KFW5</accession>
<dbReference type="EMBL" id="JAKOGI010000134">
    <property type="protein sequence ID" value="KAJ8442774.1"/>
    <property type="molecule type" value="Genomic_DNA"/>
</dbReference>
<dbReference type="Proteomes" id="UP001153076">
    <property type="component" value="Unassembled WGS sequence"/>
</dbReference>
<reference evidence="1" key="1">
    <citation type="submission" date="2022-04" db="EMBL/GenBank/DDBJ databases">
        <title>Carnegiea gigantea Genome sequencing and assembly v2.</title>
        <authorList>
            <person name="Copetti D."/>
            <person name="Sanderson M.J."/>
            <person name="Burquez A."/>
            <person name="Wojciechowski M.F."/>
        </authorList>
    </citation>
    <scope>NUCLEOTIDE SEQUENCE</scope>
    <source>
        <strain evidence="1">SGP5-SGP5p</strain>
        <tissue evidence="1">Aerial part</tissue>
    </source>
</reference>
<organism evidence="1 2">
    <name type="scientific">Carnegiea gigantea</name>
    <dbReference type="NCBI Taxonomy" id="171969"/>
    <lineage>
        <taxon>Eukaryota</taxon>
        <taxon>Viridiplantae</taxon>
        <taxon>Streptophyta</taxon>
        <taxon>Embryophyta</taxon>
        <taxon>Tracheophyta</taxon>
        <taxon>Spermatophyta</taxon>
        <taxon>Magnoliopsida</taxon>
        <taxon>eudicotyledons</taxon>
        <taxon>Gunneridae</taxon>
        <taxon>Pentapetalae</taxon>
        <taxon>Caryophyllales</taxon>
        <taxon>Cactineae</taxon>
        <taxon>Cactaceae</taxon>
        <taxon>Cactoideae</taxon>
        <taxon>Echinocereeae</taxon>
        <taxon>Carnegiea</taxon>
    </lineage>
</organism>
<dbReference type="AlphaFoldDB" id="A0A9Q1KFW5"/>
<gene>
    <name evidence="1" type="ORF">Cgig2_011044</name>
</gene>
<protein>
    <submittedName>
        <fullName evidence="1">Uncharacterized protein</fullName>
    </submittedName>
</protein>
<proteinExistence type="predicted"/>
<evidence type="ECO:0000313" key="2">
    <source>
        <dbReference type="Proteomes" id="UP001153076"/>
    </source>
</evidence>